<comment type="caution">
    <text evidence="1">The sequence shown here is derived from an EMBL/GenBank/DDBJ whole genome shotgun (WGS) entry which is preliminary data.</text>
</comment>
<organism evidence="1 2">
    <name type="scientific">Brevibacillus panacihumi</name>
    <dbReference type="NCBI Taxonomy" id="497735"/>
    <lineage>
        <taxon>Bacteria</taxon>
        <taxon>Bacillati</taxon>
        <taxon>Bacillota</taxon>
        <taxon>Bacilli</taxon>
        <taxon>Bacillales</taxon>
        <taxon>Paenibacillaceae</taxon>
        <taxon>Brevibacillus</taxon>
    </lineage>
</organism>
<name>A0A3M8CN57_9BACL</name>
<dbReference type="Pfam" id="PF11731">
    <property type="entry name" value="Cdd1"/>
    <property type="match status" value="1"/>
</dbReference>
<accession>A0A3M8CN57</accession>
<evidence type="ECO:0000313" key="1">
    <source>
        <dbReference type="EMBL" id="RNB77154.1"/>
    </source>
</evidence>
<dbReference type="RefSeq" id="WP_122914257.1">
    <property type="nucleotide sequence ID" value="NZ_RHHT01000032.1"/>
</dbReference>
<dbReference type="Proteomes" id="UP000281915">
    <property type="component" value="Unassembled WGS sequence"/>
</dbReference>
<dbReference type="InterPro" id="IPR021725">
    <property type="entry name" value="Cdd1"/>
</dbReference>
<evidence type="ECO:0000313" key="2">
    <source>
        <dbReference type="Proteomes" id="UP000281915"/>
    </source>
</evidence>
<reference evidence="1 2" key="1">
    <citation type="submission" date="2018-10" db="EMBL/GenBank/DDBJ databases">
        <title>Phylogenomics of Brevibacillus.</title>
        <authorList>
            <person name="Dunlap C."/>
        </authorList>
    </citation>
    <scope>NUCLEOTIDE SEQUENCE [LARGE SCALE GENOMIC DNA]</scope>
    <source>
        <strain evidence="1 2">JCM 15085</strain>
    </source>
</reference>
<dbReference type="SUPFAM" id="SSF81585">
    <property type="entry name" value="PsbU/PolX domain-like"/>
    <property type="match status" value="1"/>
</dbReference>
<gene>
    <name evidence="1" type="ORF">EDM58_16150</name>
</gene>
<proteinExistence type="predicted"/>
<dbReference type="AlphaFoldDB" id="A0A3M8CN57"/>
<dbReference type="EMBL" id="RHHT01000032">
    <property type="protein sequence ID" value="RNB77154.1"/>
    <property type="molecule type" value="Genomic_DNA"/>
</dbReference>
<protein>
    <submittedName>
        <fullName evidence="1">Pathogenicity locus</fullName>
    </submittedName>
</protein>
<sequence length="157" mass="18134">MATTSPKLPLTPEERKQLRAAKLTLRQIPALEAEELAKALQVSQERARYLRALAEFQTIPSIGPRVAEGVVSLGFYSLEEIKNEDGADLINRYELMLGYWEDPCLEDCFRCIVHHANHPDSERNWFDFTAERKRYRAEHGYPASRPGIAWYELKKMP</sequence>